<dbReference type="NCBIfam" id="TIGR00383">
    <property type="entry name" value="corA"/>
    <property type="match status" value="1"/>
</dbReference>
<dbReference type="InterPro" id="IPR045863">
    <property type="entry name" value="CorA_TM1_TM2"/>
</dbReference>
<keyword evidence="5 8" id="KW-0812">Transmembrane</keyword>
<evidence type="ECO:0000256" key="4">
    <source>
        <dbReference type="ARBA" id="ARBA00022475"/>
    </source>
</evidence>
<dbReference type="SUPFAM" id="SSF144083">
    <property type="entry name" value="Magnesium transport protein CorA, transmembrane region"/>
    <property type="match status" value="1"/>
</dbReference>
<dbReference type="CDD" id="cd12828">
    <property type="entry name" value="TmCorA-like_1"/>
    <property type="match status" value="1"/>
</dbReference>
<keyword evidence="8" id="KW-0460">Magnesium</keyword>
<evidence type="ECO:0000256" key="2">
    <source>
        <dbReference type="ARBA" id="ARBA00009765"/>
    </source>
</evidence>
<keyword evidence="8" id="KW-0406">Ion transport</keyword>
<feature type="transmembrane region" description="Helical" evidence="8">
    <location>
        <begin position="305"/>
        <end position="326"/>
    </location>
</feature>
<dbReference type="Gene3D" id="1.20.58.340">
    <property type="entry name" value="Magnesium transport protein CorA, transmembrane region"/>
    <property type="match status" value="2"/>
</dbReference>
<dbReference type="PANTHER" id="PTHR46494">
    <property type="entry name" value="CORA FAMILY METAL ION TRANSPORTER (EUROFUNG)"/>
    <property type="match status" value="1"/>
</dbReference>
<feature type="transmembrane region" description="Helical" evidence="8">
    <location>
        <begin position="338"/>
        <end position="357"/>
    </location>
</feature>
<comment type="caution">
    <text evidence="9">The sequence shown here is derived from an EMBL/GenBank/DDBJ whole genome shotgun (WGS) entry which is preliminary data.</text>
</comment>
<keyword evidence="7 8" id="KW-0472">Membrane</keyword>
<evidence type="ECO:0000313" key="10">
    <source>
        <dbReference type="Proteomes" id="UP000740413"/>
    </source>
</evidence>
<evidence type="ECO:0000256" key="8">
    <source>
        <dbReference type="RuleBase" id="RU362010"/>
    </source>
</evidence>
<proteinExistence type="inferred from homology"/>
<gene>
    <name evidence="8 9" type="primary">corA</name>
    <name evidence="9" type="ORF">HW347_16915</name>
</gene>
<dbReference type="Gene3D" id="3.30.460.20">
    <property type="entry name" value="CorA soluble domain-like"/>
    <property type="match status" value="1"/>
</dbReference>
<evidence type="ECO:0000256" key="1">
    <source>
        <dbReference type="ARBA" id="ARBA00004651"/>
    </source>
</evidence>
<dbReference type="Pfam" id="PF01544">
    <property type="entry name" value="CorA"/>
    <property type="match status" value="1"/>
</dbReference>
<keyword evidence="6 8" id="KW-1133">Transmembrane helix</keyword>
<comment type="function">
    <text evidence="8">Mediates influx of magnesium ions.</text>
</comment>
<organism evidence="9 10">
    <name type="scientific">Zobellia barbeyronii</name>
    <dbReference type="NCBI Taxonomy" id="2748009"/>
    <lineage>
        <taxon>Bacteria</taxon>
        <taxon>Pseudomonadati</taxon>
        <taxon>Bacteroidota</taxon>
        <taxon>Flavobacteriia</taxon>
        <taxon>Flavobacteriales</taxon>
        <taxon>Flavobacteriaceae</taxon>
        <taxon>Zobellia</taxon>
    </lineage>
</organism>
<dbReference type="InterPro" id="IPR045861">
    <property type="entry name" value="CorA_cytoplasmic_dom"/>
</dbReference>
<keyword evidence="4 8" id="KW-1003">Cell membrane</keyword>
<evidence type="ECO:0000256" key="6">
    <source>
        <dbReference type="ARBA" id="ARBA00022989"/>
    </source>
</evidence>
<dbReference type="InterPro" id="IPR002523">
    <property type="entry name" value="MgTranspt_CorA/ZnTranspt_ZntB"/>
</dbReference>
<keyword evidence="3 8" id="KW-0813">Transport</keyword>
<accession>A0ABS5WL74</accession>
<sequence length="363" mass="42316">MSRRKRLGKLIPKKASKFQKKMGKAPGTITYMGQREGGDSVVNILEYNEAILNEHIPGDIDAIVAHKEVPEISWIDIVGISDEVFIEKIGKRFGLNPLVLEDIVDTHQRPKIDEYEDYIFSVFKMLYLNTEQEIVYEHVAIVLMDSSVLVFQEMDDDVFKGVRQRIKSKSGRIRTRGADYLFFALLDAIVDNYFVVLEHLNHKIENLEEVVYDNPTPEIAQEIQQIKKEVLRIRRWIFPVKELVSRLIDTENPLITKDTKVFLRDALDHSLEINESLQIYREMSMSLMEMYMSNMSNKMNEVMKVLTIMASIFIPLTFIAGVYGMNFDNMPELHTANGYYYVWALMIALFIGMMVYFKRKNWL</sequence>
<dbReference type="SUPFAM" id="SSF143865">
    <property type="entry name" value="CorA soluble domain-like"/>
    <property type="match status" value="1"/>
</dbReference>
<comment type="similarity">
    <text evidence="2 8">Belongs to the CorA metal ion transporter (MIT) (TC 1.A.35) family.</text>
</comment>
<dbReference type="Proteomes" id="UP000740413">
    <property type="component" value="Unassembled WGS sequence"/>
</dbReference>
<evidence type="ECO:0000313" key="9">
    <source>
        <dbReference type="EMBL" id="MBT2162952.1"/>
    </source>
</evidence>
<comment type="subcellular location">
    <subcellularLocation>
        <location evidence="1">Cell membrane</location>
        <topology evidence="1">Multi-pass membrane protein</topology>
    </subcellularLocation>
    <subcellularLocation>
        <location evidence="8">Membrane</location>
        <topology evidence="8">Multi-pass membrane protein</topology>
    </subcellularLocation>
</comment>
<dbReference type="RefSeq" id="WP_214612937.1">
    <property type="nucleotide sequence ID" value="NZ_JACATN010000005.1"/>
</dbReference>
<protein>
    <recommendedName>
        <fullName evidence="8">Magnesium transport protein CorA</fullName>
    </recommendedName>
</protein>
<evidence type="ECO:0000256" key="3">
    <source>
        <dbReference type="ARBA" id="ARBA00022448"/>
    </source>
</evidence>
<name>A0ABS5WL74_9FLAO</name>
<dbReference type="PANTHER" id="PTHR46494:SF1">
    <property type="entry name" value="CORA FAMILY METAL ION TRANSPORTER (EUROFUNG)"/>
    <property type="match status" value="1"/>
</dbReference>
<evidence type="ECO:0000256" key="7">
    <source>
        <dbReference type="ARBA" id="ARBA00023136"/>
    </source>
</evidence>
<dbReference type="InterPro" id="IPR004488">
    <property type="entry name" value="Mg/Co-transport_prot_CorA"/>
</dbReference>
<evidence type="ECO:0000256" key="5">
    <source>
        <dbReference type="ARBA" id="ARBA00022692"/>
    </source>
</evidence>
<dbReference type="EMBL" id="JACATN010000005">
    <property type="protein sequence ID" value="MBT2162952.1"/>
    <property type="molecule type" value="Genomic_DNA"/>
</dbReference>
<reference evidence="10" key="1">
    <citation type="submission" date="2023-07" db="EMBL/GenBank/DDBJ databases">
        <title>Zobellia barbeyronii sp. nov., a new marine flavobacterium, isolated from green and red algae.</title>
        <authorList>
            <person name="Nedashkovskaya O.I."/>
            <person name="Otstavnykh N."/>
            <person name="Zhukova N."/>
            <person name="Guzev K."/>
            <person name="Chausova V."/>
            <person name="Tekutyeva L."/>
            <person name="Mikhailov V."/>
            <person name="Isaeva M."/>
        </authorList>
    </citation>
    <scope>NUCLEOTIDE SEQUENCE [LARGE SCALE GENOMIC DNA]</scope>
    <source>
        <strain evidence="10">KMM 6746</strain>
    </source>
</reference>
<keyword evidence="10" id="KW-1185">Reference proteome</keyword>